<dbReference type="RefSeq" id="WP_098815023.1">
    <property type="nucleotide sequence ID" value="NZ_NUSP01000004.1"/>
</dbReference>
<comment type="caution">
    <text evidence="1">The sequence shown here is derived from an EMBL/GenBank/DDBJ whole genome shotgun (WGS) entry which is preliminary data.</text>
</comment>
<accession>A0A2C4PD17</accession>
<evidence type="ECO:0000313" key="2">
    <source>
        <dbReference type="Proteomes" id="UP000223364"/>
    </source>
</evidence>
<reference evidence="1 2" key="1">
    <citation type="submission" date="2017-09" db="EMBL/GenBank/DDBJ databases">
        <title>Large-scale bioinformatics analysis of Bacillus genomes uncovers conserved roles of natural products in bacterial physiology.</title>
        <authorList>
            <consortium name="Agbiome Team Llc"/>
            <person name="Bleich R.M."/>
            <person name="Grubbs K.J."/>
            <person name="Santa Maria K.C."/>
            <person name="Allen S.E."/>
            <person name="Farag S."/>
            <person name="Shank E.A."/>
            <person name="Bowers A."/>
        </authorList>
    </citation>
    <scope>NUCLEOTIDE SEQUENCE [LARGE SCALE GENOMIC DNA]</scope>
    <source>
        <strain evidence="1 2">AFS044295</strain>
    </source>
</reference>
<organism evidence="1 2">
    <name type="scientific">Bacillus wiedmannii</name>
    <dbReference type="NCBI Taxonomy" id="1890302"/>
    <lineage>
        <taxon>Bacteria</taxon>
        <taxon>Bacillati</taxon>
        <taxon>Bacillota</taxon>
        <taxon>Bacilli</taxon>
        <taxon>Bacillales</taxon>
        <taxon>Bacillaceae</taxon>
        <taxon>Bacillus</taxon>
        <taxon>Bacillus cereus group</taxon>
    </lineage>
</organism>
<protein>
    <submittedName>
        <fullName evidence="1">Uncharacterized protein</fullName>
    </submittedName>
</protein>
<evidence type="ECO:0000313" key="1">
    <source>
        <dbReference type="EMBL" id="PHD62935.1"/>
    </source>
</evidence>
<dbReference type="AlphaFoldDB" id="A0A2C4PD17"/>
<dbReference type="Proteomes" id="UP000223364">
    <property type="component" value="Unassembled WGS sequence"/>
</dbReference>
<gene>
    <name evidence="1" type="ORF">COF57_04915</name>
</gene>
<sequence length="287" mass="34051">MLYLGVIINEGRKLTRVSELSNEVYSEYALHLAKVNRFENDLSLYMTVELNYQEIHSTIQKYSEQFKKNSQMSWILIRRIILDINRRVLNYLSTFRTYLDHAEYLLKKEYGKDSEQVKKFKEVCSKEYDNNFAYRFLYKLRNYSQHCGMPVGNVSLGQRANKDNGIDYSLIVTFDRDELLRSYDSWGNPVKGELEKLPPGIVVNEYLEELQECIKRIQSCLMEFRVDELRESVDYIRNLINPLEKYKGTPCIMDFSKMKQDDGDIGLRWFPIHIIQMFDDILDGKCK</sequence>
<name>A0A2C4PD17_9BACI</name>
<dbReference type="EMBL" id="NUSP01000004">
    <property type="protein sequence ID" value="PHD62935.1"/>
    <property type="molecule type" value="Genomic_DNA"/>
</dbReference>
<proteinExistence type="predicted"/>